<reference evidence="10" key="1">
    <citation type="submission" date="2024-07" db="EMBL/GenBank/DDBJ databases">
        <title>Complete genome sequence of Verrucomicrobiaceae bacterium NT6N.</title>
        <authorList>
            <person name="Huang C."/>
            <person name="Takami H."/>
            <person name="Hamasaki K."/>
        </authorList>
    </citation>
    <scope>NUCLEOTIDE SEQUENCE</scope>
    <source>
        <strain evidence="10">NT6N</strain>
    </source>
</reference>
<dbReference type="Gene3D" id="3.30.1370.120">
    <property type="match status" value="1"/>
</dbReference>
<dbReference type="PANTHER" id="PTHR30332">
    <property type="entry name" value="PROBABLE GENERAL SECRETION PATHWAY PROTEIN D"/>
    <property type="match status" value="1"/>
</dbReference>
<feature type="compositionally biased region" description="Low complexity" evidence="6">
    <location>
        <begin position="63"/>
        <end position="76"/>
    </location>
</feature>
<evidence type="ECO:0000256" key="2">
    <source>
        <dbReference type="ARBA" id="ARBA00022729"/>
    </source>
</evidence>
<feature type="signal peptide" evidence="7">
    <location>
        <begin position="1"/>
        <end position="20"/>
    </location>
</feature>
<dbReference type="InterPro" id="IPR001775">
    <property type="entry name" value="GspD/PilQ"/>
</dbReference>
<feature type="compositionally biased region" description="Low complexity" evidence="6">
    <location>
        <begin position="90"/>
        <end position="115"/>
    </location>
</feature>
<feature type="chain" id="PRO_5043512853" description="NolW-like domain-containing protein" evidence="7">
    <location>
        <begin position="21"/>
        <end position="602"/>
    </location>
</feature>
<dbReference type="EMBL" id="AP026866">
    <property type="protein sequence ID" value="BDS08499.1"/>
    <property type="molecule type" value="Genomic_DNA"/>
</dbReference>
<comment type="similarity">
    <text evidence="4">Belongs to the bacterial secretin family.</text>
</comment>
<evidence type="ECO:0008006" key="11">
    <source>
        <dbReference type="Google" id="ProtNLM"/>
    </source>
</evidence>
<feature type="region of interest" description="Disordered" evidence="6">
    <location>
        <begin position="560"/>
        <end position="580"/>
    </location>
</feature>
<sequence>MKYTIAIMLGGLFLSSMTMAQDVPESAVKVTPAQPGPDGVARPGEGGPAGVDPSRGGPQDESPAGPGAAGPIDPGPGARGDDLPADRPDVLPGDAPADADPEVPAADPAAQAGEAKSIEAEDGGFLIKDANINDIFQLLARRAGKQYFHNNKLNSDEYKVTGHLNGDGSSLKQMEELAFQYGLRMYVKGNTVYAMMDAQLERLPAKEWTYSLRYLRPTDIEQIKALIQPLLTAGRGIVNYEPKTNTIVVIDTMHHIEQIERVLNKIDRPKGQIVVEVKILRVNSSAGHRSGVDWSSSLGSKGVPVDVIRSLGSVFGLPSTFEGSAISGGAVAGATESAEADTSNIILTPFQLSGVLRALNEGSLVTQKSNPVVITEDNEKAIISLIDRVPIITSTVNNTGNGASTTTDEVRYKIDQSDSTDPDKTREIGVTISLTPSLLPDGTIRMNMRPRNAQIVENITGPSGNVYPRVSEATIESIARIPNGHSLIVGGFYGETKGNDKSKVPLLGDIPIFNFFFKSKQTSKEQSSLVFVVTPTSYDPSCVTSNRRTTQRVRHNTAVYRDHDSVNPKNPGPAHEPNLRRTINGARSLTCPDDYPQGYPQR</sequence>
<dbReference type="Pfam" id="PF03958">
    <property type="entry name" value="Secretin_N"/>
    <property type="match status" value="1"/>
</dbReference>
<feature type="compositionally biased region" description="Basic and acidic residues" evidence="6">
    <location>
        <begin position="79"/>
        <end position="89"/>
    </location>
</feature>
<evidence type="ECO:0000256" key="4">
    <source>
        <dbReference type="RuleBase" id="RU004003"/>
    </source>
</evidence>
<accession>A0AAT9FR71</accession>
<evidence type="ECO:0000259" key="8">
    <source>
        <dbReference type="Pfam" id="PF00263"/>
    </source>
</evidence>
<evidence type="ECO:0000256" key="6">
    <source>
        <dbReference type="SAM" id="MobiDB-lite"/>
    </source>
</evidence>
<organism evidence="10">
    <name type="scientific">Oceaniferula spumae</name>
    <dbReference type="NCBI Taxonomy" id="2979115"/>
    <lineage>
        <taxon>Bacteria</taxon>
        <taxon>Pseudomonadati</taxon>
        <taxon>Verrucomicrobiota</taxon>
        <taxon>Verrucomicrobiia</taxon>
        <taxon>Verrucomicrobiales</taxon>
        <taxon>Verrucomicrobiaceae</taxon>
        <taxon>Oceaniferula</taxon>
    </lineage>
</organism>
<dbReference type="InterPro" id="IPR004846">
    <property type="entry name" value="T2SS/T3SS_dom"/>
</dbReference>
<name>A0AAT9FR71_9BACT</name>
<feature type="domain" description="Type II/III secretion system secretin-like" evidence="8">
    <location>
        <begin position="359"/>
        <end position="536"/>
    </location>
</feature>
<dbReference type="AlphaFoldDB" id="A0AAT9FR71"/>
<proteinExistence type="inferred from homology"/>
<comment type="subcellular location">
    <subcellularLocation>
        <location evidence="5">Cell outer membrane</location>
    </subcellularLocation>
    <subcellularLocation>
        <location evidence="1">Membrane</location>
    </subcellularLocation>
</comment>
<keyword evidence="5" id="KW-0813">Transport</keyword>
<dbReference type="InterPro" id="IPR050810">
    <property type="entry name" value="Bact_Secretion_Sys_Channel"/>
</dbReference>
<feature type="domain" description="NolW-like" evidence="9">
    <location>
        <begin position="214"/>
        <end position="272"/>
    </location>
</feature>
<dbReference type="GO" id="GO:0015627">
    <property type="term" value="C:type II protein secretion system complex"/>
    <property type="evidence" value="ECO:0007669"/>
    <property type="project" value="TreeGrafter"/>
</dbReference>
<protein>
    <recommendedName>
        <fullName evidence="11">NolW-like domain-containing protein</fullName>
    </recommendedName>
</protein>
<keyword evidence="2 7" id="KW-0732">Signal</keyword>
<dbReference type="PRINTS" id="PR00811">
    <property type="entry name" value="BCTERIALGSPD"/>
</dbReference>
<dbReference type="InterPro" id="IPR038591">
    <property type="entry name" value="NolW-like_sf"/>
</dbReference>
<evidence type="ECO:0000313" key="10">
    <source>
        <dbReference type="EMBL" id="BDS08499.1"/>
    </source>
</evidence>
<keyword evidence="3" id="KW-0472">Membrane</keyword>
<evidence type="ECO:0000259" key="9">
    <source>
        <dbReference type="Pfam" id="PF03958"/>
    </source>
</evidence>
<dbReference type="GO" id="GO:0009306">
    <property type="term" value="P:protein secretion"/>
    <property type="evidence" value="ECO:0007669"/>
    <property type="project" value="InterPro"/>
</dbReference>
<dbReference type="KEGG" id="osu:NT6N_35390"/>
<evidence type="ECO:0000256" key="7">
    <source>
        <dbReference type="SAM" id="SignalP"/>
    </source>
</evidence>
<feature type="region of interest" description="Disordered" evidence="6">
    <location>
        <begin position="26"/>
        <end position="117"/>
    </location>
</feature>
<dbReference type="PANTHER" id="PTHR30332:SF17">
    <property type="entry name" value="TYPE IV PILIATION SYSTEM PROTEIN DR_0774-RELATED"/>
    <property type="match status" value="1"/>
</dbReference>
<dbReference type="InterPro" id="IPR005644">
    <property type="entry name" value="NolW-like"/>
</dbReference>
<dbReference type="Pfam" id="PF00263">
    <property type="entry name" value="Secretin"/>
    <property type="match status" value="1"/>
</dbReference>
<evidence type="ECO:0000256" key="5">
    <source>
        <dbReference type="RuleBase" id="RU004004"/>
    </source>
</evidence>
<evidence type="ECO:0000256" key="1">
    <source>
        <dbReference type="ARBA" id="ARBA00004370"/>
    </source>
</evidence>
<gene>
    <name evidence="10" type="ORF">NT6N_35390</name>
</gene>
<evidence type="ECO:0000256" key="3">
    <source>
        <dbReference type="ARBA" id="ARBA00023136"/>
    </source>
</evidence>
<dbReference type="GO" id="GO:0009279">
    <property type="term" value="C:cell outer membrane"/>
    <property type="evidence" value="ECO:0007669"/>
    <property type="project" value="UniProtKB-SubCell"/>
</dbReference>